<comment type="caution">
    <text evidence="7">The sequence shown here is derived from an EMBL/GenBank/DDBJ whole genome shotgun (WGS) entry which is preliminary data.</text>
</comment>
<evidence type="ECO:0000256" key="1">
    <source>
        <dbReference type="ARBA" id="ARBA00010641"/>
    </source>
</evidence>
<dbReference type="GO" id="GO:0006352">
    <property type="term" value="P:DNA-templated transcription initiation"/>
    <property type="evidence" value="ECO:0007669"/>
    <property type="project" value="InterPro"/>
</dbReference>
<dbReference type="InterPro" id="IPR013324">
    <property type="entry name" value="RNA_pol_sigma_r3/r4-like"/>
</dbReference>
<accession>A0AAW9SB06</accession>
<evidence type="ECO:0000259" key="5">
    <source>
        <dbReference type="Pfam" id="PF04542"/>
    </source>
</evidence>
<gene>
    <name evidence="7" type="ORF">AAG747_19750</name>
</gene>
<dbReference type="Proteomes" id="UP001403385">
    <property type="component" value="Unassembled WGS sequence"/>
</dbReference>
<dbReference type="Pfam" id="PF04542">
    <property type="entry name" value="Sigma70_r2"/>
    <property type="match status" value="1"/>
</dbReference>
<dbReference type="AlphaFoldDB" id="A0AAW9SB06"/>
<feature type="domain" description="RNA polymerase sigma-70 region 2" evidence="5">
    <location>
        <begin position="30"/>
        <end position="95"/>
    </location>
</feature>
<dbReference type="GO" id="GO:0016987">
    <property type="term" value="F:sigma factor activity"/>
    <property type="evidence" value="ECO:0007669"/>
    <property type="project" value="UniProtKB-KW"/>
</dbReference>
<keyword evidence="3" id="KW-0731">Sigma factor</keyword>
<dbReference type="InterPro" id="IPR036388">
    <property type="entry name" value="WH-like_DNA-bd_sf"/>
</dbReference>
<evidence type="ECO:0000259" key="6">
    <source>
        <dbReference type="Pfam" id="PF08281"/>
    </source>
</evidence>
<dbReference type="SUPFAM" id="SSF88946">
    <property type="entry name" value="Sigma2 domain of RNA polymerase sigma factors"/>
    <property type="match status" value="1"/>
</dbReference>
<evidence type="ECO:0000256" key="3">
    <source>
        <dbReference type="ARBA" id="ARBA00023082"/>
    </source>
</evidence>
<dbReference type="PANTHER" id="PTHR43133:SF46">
    <property type="entry name" value="RNA POLYMERASE SIGMA-70 FACTOR ECF SUBFAMILY"/>
    <property type="match status" value="1"/>
</dbReference>
<sequence length="202" mass="24173">MKAEVFDHITDKQLWKEFQKGNRSAYAYIYDNYFDSLFEYGHKITPDINFIEDGIQELFVELWKSRKRLGEVSSIRFYLFKALRRKLIRNLTQQKGNPLNFMELNDNLNFSISLSIEETLINEQTESERSQRLEQALQSLSKRQKEIIYLKFYAGLSYQEIADVMALEMKSTYNLFARAMEALRQQFSLICSLYFAFLSYWY</sequence>
<feature type="domain" description="RNA polymerase sigma factor 70 region 4 type 2" evidence="6">
    <location>
        <begin position="131"/>
        <end position="183"/>
    </location>
</feature>
<proteinExistence type="inferred from homology"/>
<evidence type="ECO:0000313" key="8">
    <source>
        <dbReference type="Proteomes" id="UP001403385"/>
    </source>
</evidence>
<dbReference type="InterPro" id="IPR007627">
    <property type="entry name" value="RNA_pol_sigma70_r2"/>
</dbReference>
<evidence type="ECO:0000256" key="2">
    <source>
        <dbReference type="ARBA" id="ARBA00023015"/>
    </source>
</evidence>
<dbReference type="NCBIfam" id="TIGR02937">
    <property type="entry name" value="sigma70-ECF"/>
    <property type="match status" value="1"/>
</dbReference>
<dbReference type="CDD" id="cd06171">
    <property type="entry name" value="Sigma70_r4"/>
    <property type="match status" value="1"/>
</dbReference>
<dbReference type="PANTHER" id="PTHR43133">
    <property type="entry name" value="RNA POLYMERASE ECF-TYPE SIGMA FACTO"/>
    <property type="match status" value="1"/>
</dbReference>
<dbReference type="InterPro" id="IPR013249">
    <property type="entry name" value="RNA_pol_sigma70_r4_t2"/>
</dbReference>
<comment type="similarity">
    <text evidence="1">Belongs to the sigma-70 factor family. ECF subfamily.</text>
</comment>
<dbReference type="SUPFAM" id="SSF88659">
    <property type="entry name" value="Sigma3 and sigma4 domains of RNA polymerase sigma factors"/>
    <property type="match status" value="1"/>
</dbReference>
<dbReference type="GO" id="GO:0003677">
    <property type="term" value="F:DNA binding"/>
    <property type="evidence" value="ECO:0007669"/>
    <property type="project" value="InterPro"/>
</dbReference>
<dbReference type="InterPro" id="IPR013325">
    <property type="entry name" value="RNA_pol_sigma_r2"/>
</dbReference>
<dbReference type="Pfam" id="PF08281">
    <property type="entry name" value="Sigma70_r4_2"/>
    <property type="match status" value="1"/>
</dbReference>
<dbReference type="InterPro" id="IPR014284">
    <property type="entry name" value="RNA_pol_sigma-70_dom"/>
</dbReference>
<dbReference type="InterPro" id="IPR039425">
    <property type="entry name" value="RNA_pol_sigma-70-like"/>
</dbReference>
<protein>
    <submittedName>
        <fullName evidence="7">Sigma-70 family RNA polymerase sigma factor</fullName>
    </submittedName>
</protein>
<keyword evidence="4" id="KW-0804">Transcription</keyword>
<evidence type="ECO:0000256" key="4">
    <source>
        <dbReference type="ARBA" id="ARBA00023163"/>
    </source>
</evidence>
<dbReference type="EMBL" id="JBDKWZ010000012">
    <property type="protein sequence ID" value="MEN7550164.1"/>
    <property type="molecule type" value="Genomic_DNA"/>
</dbReference>
<evidence type="ECO:0000313" key="7">
    <source>
        <dbReference type="EMBL" id="MEN7550164.1"/>
    </source>
</evidence>
<dbReference type="Gene3D" id="1.10.1740.10">
    <property type="match status" value="1"/>
</dbReference>
<dbReference type="Gene3D" id="1.10.10.10">
    <property type="entry name" value="Winged helix-like DNA-binding domain superfamily/Winged helix DNA-binding domain"/>
    <property type="match status" value="1"/>
</dbReference>
<keyword evidence="8" id="KW-1185">Reference proteome</keyword>
<reference evidence="7 8" key="1">
    <citation type="submission" date="2024-04" db="EMBL/GenBank/DDBJ databases">
        <title>Novel genus in family Flammeovirgaceae.</title>
        <authorList>
            <person name="Nguyen T.H."/>
            <person name="Vuong T.Q."/>
            <person name="Le H."/>
            <person name="Kim S.-G."/>
        </authorList>
    </citation>
    <scope>NUCLEOTIDE SEQUENCE [LARGE SCALE GENOMIC DNA]</scope>
    <source>
        <strain evidence="7 8">JCM 23209</strain>
    </source>
</reference>
<name>A0AAW9SB06_9BACT</name>
<organism evidence="7 8">
    <name type="scientific">Rapidithrix thailandica</name>
    <dbReference type="NCBI Taxonomy" id="413964"/>
    <lineage>
        <taxon>Bacteria</taxon>
        <taxon>Pseudomonadati</taxon>
        <taxon>Bacteroidota</taxon>
        <taxon>Cytophagia</taxon>
        <taxon>Cytophagales</taxon>
        <taxon>Flammeovirgaceae</taxon>
        <taxon>Rapidithrix</taxon>
    </lineage>
</organism>
<dbReference type="RefSeq" id="WP_346822943.1">
    <property type="nucleotide sequence ID" value="NZ_JBDKWZ010000012.1"/>
</dbReference>
<keyword evidence="2" id="KW-0805">Transcription regulation</keyword>